<evidence type="ECO:0008006" key="3">
    <source>
        <dbReference type="Google" id="ProtNLM"/>
    </source>
</evidence>
<dbReference type="Gene3D" id="3.30.1240.10">
    <property type="match status" value="1"/>
</dbReference>
<dbReference type="CDD" id="cd07517">
    <property type="entry name" value="HAD_HPP"/>
    <property type="match status" value="1"/>
</dbReference>
<gene>
    <name evidence="1" type="ORF">SAMN04488081_0262</name>
</gene>
<name>A0A1H3B086_9BACI</name>
<dbReference type="InterPro" id="IPR000150">
    <property type="entry name" value="Cof"/>
</dbReference>
<evidence type="ECO:0000313" key="2">
    <source>
        <dbReference type="Proteomes" id="UP000198647"/>
    </source>
</evidence>
<dbReference type="InterPro" id="IPR006379">
    <property type="entry name" value="HAD-SF_hydro_IIB"/>
</dbReference>
<dbReference type="SFLD" id="SFLDG01140">
    <property type="entry name" value="C2.B:_Phosphomannomutase_and_P"/>
    <property type="match status" value="1"/>
</dbReference>
<dbReference type="PANTHER" id="PTHR10000:SF25">
    <property type="entry name" value="PHOSPHATASE YKRA-RELATED"/>
    <property type="match status" value="1"/>
</dbReference>
<dbReference type="Gene3D" id="3.40.50.1000">
    <property type="entry name" value="HAD superfamily/HAD-like"/>
    <property type="match status" value="1"/>
</dbReference>
<dbReference type="InterPro" id="IPR023214">
    <property type="entry name" value="HAD_sf"/>
</dbReference>
<dbReference type="SUPFAM" id="SSF56784">
    <property type="entry name" value="HAD-like"/>
    <property type="match status" value="1"/>
</dbReference>
<accession>A0A1H3B086</accession>
<dbReference type="SFLD" id="SFLDS00003">
    <property type="entry name" value="Haloacid_Dehalogenase"/>
    <property type="match status" value="1"/>
</dbReference>
<evidence type="ECO:0000313" key="1">
    <source>
        <dbReference type="EMBL" id="SDX35400.1"/>
    </source>
</evidence>
<dbReference type="NCBIfam" id="TIGR00099">
    <property type="entry name" value="Cof-subfamily"/>
    <property type="match status" value="1"/>
</dbReference>
<protein>
    <recommendedName>
        <fullName evidence="3">Cof subfamily of IIB subfamily of haloacid dehalogenase superfamily/HAD-superfamily hydrolase, subfamily IIB</fullName>
    </recommendedName>
</protein>
<comment type="caution">
    <text evidence="1">The sequence shown here is derived from an EMBL/GenBank/DDBJ whole genome shotgun (WGS) entry which is preliminary data.</text>
</comment>
<keyword evidence="2" id="KW-1185">Reference proteome</keyword>
<dbReference type="NCBIfam" id="TIGR01484">
    <property type="entry name" value="HAD-SF-IIB"/>
    <property type="match status" value="1"/>
</dbReference>
<dbReference type="PROSITE" id="PS01229">
    <property type="entry name" value="COF_2"/>
    <property type="match status" value="1"/>
</dbReference>
<proteinExistence type="predicted"/>
<dbReference type="Proteomes" id="UP000198647">
    <property type="component" value="Unassembled WGS sequence"/>
</dbReference>
<sequence length="257" mass="29120">MTKKLAFFDIDGTLLDHDKKLPQSTIDTIRKLQDTGVYCAIATGRAPFMYKEIREQLGISSFISFNGQYAVLEGEPVYKNPLKYEELASLHKKAISNNHPVIFMSDENMMATRPGSWRIEQALGSLRFDYPEVDDRYYEKREMYQSLLFCEGEEIESYRQTHRAFDYIRWHKYSCDIIPSGGSKSEGIRKLIESADVAMENVYAFGDGPNDVEMIRDVGTGIAMGNAVPQVKAVSDYVTDDVSKDGLTKAVYEVGLL</sequence>
<dbReference type="EMBL" id="FNOS01000001">
    <property type="protein sequence ID" value="SDX35400.1"/>
    <property type="molecule type" value="Genomic_DNA"/>
</dbReference>
<dbReference type="PANTHER" id="PTHR10000">
    <property type="entry name" value="PHOSPHOSERINE PHOSPHATASE"/>
    <property type="match status" value="1"/>
</dbReference>
<dbReference type="Pfam" id="PF08282">
    <property type="entry name" value="Hydrolase_3"/>
    <property type="match status" value="1"/>
</dbReference>
<dbReference type="InterPro" id="IPR036412">
    <property type="entry name" value="HAD-like_sf"/>
</dbReference>
<dbReference type="SFLD" id="SFLDG01144">
    <property type="entry name" value="C2.B.4:_PGP_Like"/>
    <property type="match status" value="1"/>
</dbReference>
<reference evidence="1 2" key="1">
    <citation type="submission" date="2016-10" db="EMBL/GenBank/DDBJ databases">
        <authorList>
            <person name="Varghese N."/>
            <person name="Submissions S."/>
        </authorList>
    </citation>
    <scope>NUCLEOTIDE SEQUENCE [LARGE SCALE GENOMIC DNA]</scope>
    <source>
        <strain evidence="1 2">DSM 20748</strain>
    </source>
</reference>
<organism evidence="1 2">
    <name type="scientific">Salimicrobium album</name>
    <dbReference type="NCBI Taxonomy" id="50717"/>
    <lineage>
        <taxon>Bacteria</taxon>
        <taxon>Bacillati</taxon>
        <taxon>Bacillota</taxon>
        <taxon>Bacilli</taxon>
        <taxon>Bacillales</taxon>
        <taxon>Bacillaceae</taxon>
        <taxon>Salimicrobium</taxon>
    </lineage>
</organism>
<dbReference type="RefSeq" id="WP_076569593.1">
    <property type="nucleotide sequence ID" value="NZ_FNOS01000001.1"/>
</dbReference>